<gene>
    <name evidence="1" type="ORF">BDR25DRAFT_269181</name>
</gene>
<reference evidence="1" key="1">
    <citation type="journal article" date="2020" name="Stud. Mycol.">
        <title>101 Dothideomycetes genomes: a test case for predicting lifestyles and emergence of pathogens.</title>
        <authorList>
            <person name="Haridas S."/>
            <person name="Albert R."/>
            <person name="Binder M."/>
            <person name="Bloem J."/>
            <person name="Labutti K."/>
            <person name="Salamov A."/>
            <person name="Andreopoulos B."/>
            <person name="Baker S."/>
            <person name="Barry K."/>
            <person name="Bills G."/>
            <person name="Bluhm B."/>
            <person name="Cannon C."/>
            <person name="Castanera R."/>
            <person name="Culley D."/>
            <person name="Daum C."/>
            <person name="Ezra D."/>
            <person name="Gonzalez J."/>
            <person name="Henrissat B."/>
            <person name="Kuo A."/>
            <person name="Liang C."/>
            <person name="Lipzen A."/>
            <person name="Lutzoni F."/>
            <person name="Magnuson J."/>
            <person name="Mondo S."/>
            <person name="Nolan M."/>
            <person name="Ohm R."/>
            <person name="Pangilinan J."/>
            <person name="Park H.-J."/>
            <person name="Ramirez L."/>
            <person name="Alfaro M."/>
            <person name="Sun H."/>
            <person name="Tritt A."/>
            <person name="Yoshinaga Y."/>
            <person name="Zwiers L.-H."/>
            <person name="Turgeon B."/>
            <person name="Goodwin S."/>
            <person name="Spatafora J."/>
            <person name="Crous P."/>
            <person name="Grigoriev I."/>
        </authorList>
    </citation>
    <scope>NUCLEOTIDE SEQUENCE</scope>
    <source>
        <strain evidence="1">ATCC 200398</strain>
    </source>
</reference>
<protein>
    <submittedName>
        <fullName evidence="1">STAG-domain-containing protein</fullName>
    </submittedName>
</protein>
<evidence type="ECO:0000313" key="2">
    <source>
        <dbReference type="Proteomes" id="UP000799755"/>
    </source>
</evidence>
<dbReference type="Proteomes" id="UP000799755">
    <property type="component" value="Unassembled WGS sequence"/>
</dbReference>
<dbReference type="EMBL" id="MU003526">
    <property type="protein sequence ID" value="KAF2466081.1"/>
    <property type="molecule type" value="Genomic_DNA"/>
</dbReference>
<organism evidence="1 2">
    <name type="scientific">Lindgomyces ingoldianus</name>
    <dbReference type="NCBI Taxonomy" id="673940"/>
    <lineage>
        <taxon>Eukaryota</taxon>
        <taxon>Fungi</taxon>
        <taxon>Dikarya</taxon>
        <taxon>Ascomycota</taxon>
        <taxon>Pezizomycotina</taxon>
        <taxon>Dothideomycetes</taxon>
        <taxon>Pleosporomycetidae</taxon>
        <taxon>Pleosporales</taxon>
        <taxon>Lindgomycetaceae</taxon>
        <taxon>Lindgomyces</taxon>
    </lineage>
</organism>
<proteinExistence type="predicted"/>
<evidence type="ECO:0000313" key="1">
    <source>
        <dbReference type="EMBL" id="KAF2466081.1"/>
    </source>
</evidence>
<name>A0ACB6QGN0_9PLEO</name>
<accession>A0ACB6QGN0</accession>
<keyword evidence="2" id="KW-1185">Reference proteome</keyword>
<sequence>MSAAVMSSEAVDITSSVPRRKSGRVSKKPEPFVPASSPAGSAKRKRNVATDGDGDGDVAEQASEEEQTESSEGEPDEEELRERRRKKKTKPAPKRPASKKPKTNGESISLAIRPAASNPQRPRKPRKGPIRKSAIAEDAEGLYADVFARGSNLEDAAAQWVSSFQEHEARAVSEVQNVSDYPLIAKGGAAFKNALHGFFIALVQTIAQNGLLYDNVELIENIEVWVSTMSSASNRPFRHTSTVASLAVISALCQAASDVLENTAKKMRQVETESKKARVNKGRVSAVNKEVAELNSKLEIVNGAIKDWFETVFIHRYRDVDPRIRVECVEALADWIMIYPDKFFDGSHLRYLGWVLSDPQPHTRLEVVKQLQKLFHDKEKIGGLKTFTERFRPRMVEMATRDSEANVRASTVELLDILREAGLLEPDDIDSVGKLIFDAEPKVRKAVVGFFAENVNNTYDYQIEDMGGQETLDEALAPIEGDEGYDTPRVEWLKLKCLVEQLVAYDSDGAELPSQVERLPPSGSQFGLVAAPNESRFSVATQVLYDAIPEIRSWEVIAGYLLYDHSETLQNGAGEDAEMALRQNCKPTESEETKLLEILNATVKHRLARVADAQHDKKSKKTKAQRQADQEEQEEMAKRLAVLIPKLLKKFGAQPEAASTCLSLARAVNFEIFQELRQDSTLNALLDDICKQFLTHHDKRVLIEAKEAILHAASHEELKEIVEGKLQAIWDDITDAFSTLIRGRDISTRGNMSDNILTGIMNTVSKIAILTQISQPDPLDHVRTKSKSKSKKGTADQEPPISSLLQILHRGIPVADLDTEVETTEDALVRNAMEILVPYFGWKFKSLSGHILAGTRIPDDDLTVIAERRDLCIEVLMEIIDSRKGSDDLRIEASCLLLDVYNIFFSLRNIKDLAPKPTSKPSRARQVQEEANDDWEALCQEVDQRTTRSLLQVLTAAEATYAKRAKKHLEEVNVDDDPVDPDDEPEDSGDEEEEDVTVLFRTLIAENQLCLLGSRLITAVHAGTLDGKSSGDGNVVRKRLERNKARLGHNWKEVVGYLDISKSSKGKGAAAKKVVKTAKEPAKAGKSKEIVIEDDSEEEEEQGRDEDEEMAEAEQNGDIDALEKNGALDQSPEVESVLGD</sequence>
<comment type="caution">
    <text evidence="1">The sequence shown here is derived from an EMBL/GenBank/DDBJ whole genome shotgun (WGS) entry which is preliminary data.</text>
</comment>